<feature type="transmembrane region" description="Helical" evidence="1">
    <location>
        <begin position="214"/>
        <end position="234"/>
    </location>
</feature>
<evidence type="ECO:0000313" key="4">
    <source>
        <dbReference type="Proteomes" id="UP000324133"/>
    </source>
</evidence>
<gene>
    <name evidence="3" type="ORF">FOA19_20090</name>
</gene>
<protein>
    <submittedName>
        <fullName evidence="3">Acyltransferase</fullName>
    </submittedName>
</protein>
<feature type="transmembrane region" description="Helical" evidence="1">
    <location>
        <begin position="158"/>
        <end position="177"/>
    </location>
</feature>
<name>A0A5B6TCD7_9BACT</name>
<dbReference type="PANTHER" id="PTHR23028:SF53">
    <property type="entry name" value="ACYL_TRANSF_3 DOMAIN-CONTAINING PROTEIN"/>
    <property type="match status" value="1"/>
</dbReference>
<feature type="transmembrane region" description="Helical" evidence="1">
    <location>
        <begin position="12"/>
        <end position="33"/>
    </location>
</feature>
<evidence type="ECO:0000259" key="2">
    <source>
        <dbReference type="Pfam" id="PF01757"/>
    </source>
</evidence>
<evidence type="ECO:0000313" key="3">
    <source>
        <dbReference type="EMBL" id="KAA3436684.1"/>
    </source>
</evidence>
<keyword evidence="3" id="KW-0012">Acyltransferase</keyword>
<feature type="transmembrane region" description="Helical" evidence="1">
    <location>
        <begin position="126"/>
        <end position="146"/>
    </location>
</feature>
<reference evidence="3 4" key="1">
    <citation type="submission" date="2019-07" db="EMBL/GenBank/DDBJ databases">
        <title>Rufibacter sp. nov., isolated from lake sediment.</title>
        <authorList>
            <person name="Qu J.-H."/>
        </authorList>
    </citation>
    <scope>NUCLEOTIDE SEQUENCE [LARGE SCALE GENOMIC DNA]</scope>
    <source>
        <strain evidence="3 4">NBS58-1</strain>
    </source>
</reference>
<dbReference type="GO" id="GO:0016020">
    <property type="term" value="C:membrane"/>
    <property type="evidence" value="ECO:0007669"/>
    <property type="project" value="TreeGrafter"/>
</dbReference>
<keyword evidence="3" id="KW-0808">Transferase</keyword>
<dbReference type="Pfam" id="PF01757">
    <property type="entry name" value="Acyl_transf_3"/>
    <property type="match status" value="1"/>
</dbReference>
<dbReference type="EMBL" id="VKKY01000003">
    <property type="protein sequence ID" value="KAA3436684.1"/>
    <property type="molecule type" value="Genomic_DNA"/>
</dbReference>
<dbReference type="OrthoDB" id="290051at2"/>
<dbReference type="AlphaFoldDB" id="A0A5B6TCD7"/>
<dbReference type="Proteomes" id="UP000324133">
    <property type="component" value="Unassembled WGS sequence"/>
</dbReference>
<dbReference type="InterPro" id="IPR002656">
    <property type="entry name" value="Acyl_transf_3_dom"/>
</dbReference>
<feature type="transmembrane region" description="Helical" evidence="1">
    <location>
        <begin position="306"/>
        <end position="326"/>
    </location>
</feature>
<dbReference type="InterPro" id="IPR050879">
    <property type="entry name" value="Acyltransferase_3"/>
</dbReference>
<dbReference type="GO" id="GO:0016747">
    <property type="term" value="F:acyltransferase activity, transferring groups other than amino-acyl groups"/>
    <property type="evidence" value="ECO:0007669"/>
    <property type="project" value="InterPro"/>
</dbReference>
<keyword evidence="4" id="KW-1185">Reference proteome</keyword>
<feature type="domain" description="Acyltransferase 3" evidence="2">
    <location>
        <begin position="8"/>
        <end position="323"/>
    </location>
</feature>
<keyword evidence="1" id="KW-0812">Transmembrane</keyword>
<keyword evidence="1" id="KW-1133">Transmembrane helix</keyword>
<keyword evidence="1" id="KW-0472">Membrane</keyword>
<comment type="caution">
    <text evidence="3">The sequence shown here is derived from an EMBL/GenBank/DDBJ whole genome shotgun (WGS) entry which is preliminary data.</text>
</comment>
<proteinExistence type="predicted"/>
<feature type="transmembrane region" description="Helical" evidence="1">
    <location>
        <begin position="240"/>
        <end position="261"/>
    </location>
</feature>
<dbReference type="PANTHER" id="PTHR23028">
    <property type="entry name" value="ACETYLTRANSFERASE"/>
    <property type="match status" value="1"/>
</dbReference>
<organism evidence="3 4">
    <name type="scientific">Rufibacter hautae</name>
    <dbReference type="NCBI Taxonomy" id="2595005"/>
    <lineage>
        <taxon>Bacteria</taxon>
        <taxon>Pseudomonadati</taxon>
        <taxon>Bacteroidota</taxon>
        <taxon>Cytophagia</taxon>
        <taxon>Cytophagales</taxon>
        <taxon>Hymenobacteraceae</taxon>
        <taxon>Rufibacter</taxon>
    </lineage>
</organism>
<feature type="transmembrane region" description="Helical" evidence="1">
    <location>
        <begin position="39"/>
        <end position="58"/>
    </location>
</feature>
<dbReference type="RefSeq" id="WP_149092625.1">
    <property type="nucleotide sequence ID" value="NZ_VKKY01000003.1"/>
</dbReference>
<feature type="transmembrane region" description="Helical" evidence="1">
    <location>
        <begin position="78"/>
        <end position="95"/>
    </location>
</feature>
<feature type="transmembrane region" description="Helical" evidence="1">
    <location>
        <begin position="183"/>
        <end position="202"/>
    </location>
</feature>
<dbReference type="GO" id="GO:0000271">
    <property type="term" value="P:polysaccharide biosynthetic process"/>
    <property type="evidence" value="ECO:0007669"/>
    <property type="project" value="TreeGrafter"/>
</dbReference>
<feature type="transmembrane region" description="Helical" evidence="1">
    <location>
        <begin position="268"/>
        <end position="286"/>
    </location>
</feature>
<accession>A0A5B6TCD7</accession>
<sequence length="360" mass="41310">MAPSKRIVELDCIRGITAFIVVFFHFSSGTTLFPYFRLFAGGTDLFFIISGFVGYNLLRSNPNVGEYSLKRFIRLIPMFWICASLTFGCMFLYNLKHGVPVEALVLQYFSNLSFLNYFQEIPFLDGVYWTLLIEVLFYAVLALILWCKGERYVEWGGALILGYLLITSMFPLGSFTLTHEATVNGFPLLIVWPSFYAGIIFNKIKYDQPSAWRWILIGLCLLTSILSISNSHTIHGVVNYLSPAENVGMTVLYFLVFYLAINSYVPFFINKASLFLAQISYCLYLVHNEIGRLFVQPKLKLLPVFWQILLMTGCVLVVAYVLSYFIEKPLLKKLHIKLFVANRESTEKSQVHQRNPELTL</sequence>
<evidence type="ECO:0000256" key="1">
    <source>
        <dbReference type="SAM" id="Phobius"/>
    </source>
</evidence>